<evidence type="ECO:0000313" key="8">
    <source>
        <dbReference type="Proteomes" id="UP000305471"/>
    </source>
</evidence>
<reference evidence="7 8" key="1">
    <citation type="submission" date="2019-04" db="EMBL/GenBank/DDBJ databases">
        <title>Alteromonas portus sp. nov., an alginate lyase-excreting marine bacterium.</title>
        <authorList>
            <person name="Huang H."/>
            <person name="Mo K."/>
            <person name="Bao S."/>
        </authorList>
    </citation>
    <scope>NUCLEOTIDE SEQUENCE [LARGE SCALE GENOMIC DNA]</scope>
    <source>
        <strain evidence="7 8">HB161718</strain>
    </source>
</reference>
<dbReference type="GO" id="GO:0016874">
    <property type="term" value="F:ligase activity"/>
    <property type="evidence" value="ECO:0007669"/>
    <property type="project" value="UniProtKB-KW"/>
</dbReference>
<feature type="transmembrane region" description="Helical" evidence="5">
    <location>
        <begin position="249"/>
        <end position="270"/>
    </location>
</feature>
<keyword evidence="7" id="KW-0436">Ligase</keyword>
<dbReference type="EMBL" id="SWCO01000001">
    <property type="protein sequence ID" value="TKB05218.1"/>
    <property type="molecule type" value="Genomic_DNA"/>
</dbReference>
<sequence>MEIYSFFMLVSLIWIHKETVLERLKPFRIPIILFSIFVVWVWVQQLALPVSVIELVSPNSYALFKSAEVGYGMTISVDSTQTKTSLLKSASYLCVFISCLLLITTPSRAKQVMLCFLLAGVWQATYGSFEALSGLSRSLVFDLPVKNIATGTFVYRNHYANFLVLCLSMSVGYLVSTLETRSLPTNRARLRSILTTLLNGKALVRVCLAIMVIALVMSRSRMGNSSFFIAMTITGLLGLYLIKNKTRGLTFLIISMFVIDIFILSAWFGLDKVQERLVATSLEQESRDEVVRDALPLLGDFAVTGSGMGSFYGIFPSYQSENIRLFYDHAHNDYLQFAIEAGIPASALLFALVAMCLYFAIRAMRVRADSIMRGVAFGCTMAILSAAIHMTVDFPLQAPANATYFTTILALSLLCTKVKRESRRRRSKRHNAEGHLWL</sequence>
<comment type="subcellular location">
    <subcellularLocation>
        <location evidence="1">Membrane</location>
        <topology evidence="1">Multi-pass membrane protein</topology>
    </subcellularLocation>
</comment>
<keyword evidence="8" id="KW-1185">Reference proteome</keyword>
<keyword evidence="2 5" id="KW-0812">Transmembrane</keyword>
<feature type="transmembrane region" description="Helical" evidence="5">
    <location>
        <begin position="334"/>
        <end position="359"/>
    </location>
</feature>
<dbReference type="AlphaFoldDB" id="A0A4U0ZGH7"/>
<evidence type="ECO:0000256" key="4">
    <source>
        <dbReference type="ARBA" id="ARBA00023136"/>
    </source>
</evidence>
<dbReference type="Pfam" id="PF04932">
    <property type="entry name" value="Wzy_C"/>
    <property type="match status" value="1"/>
</dbReference>
<keyword evidence="4 5" id="KW-0472">Membrane</keyword>
<evidence type="ECO:0000256" key="2">
    <source>
        <dbReference type="ARBA" id="ARBA00022692"/>
    </source>
</evidence>
<dbReference type="GO" id="GO:0016020">
    <property type="term" value="C:membrane"/>
    <property type="evidence" value="ECO:0007669"/>
    <property type="project" value="UniProtKB-SubCell"/>
</dbReference>
<dbReference type="PANTHER" id="PTHR37422:SF13">
    <property type="entry name" value="LIPOPOLYSACCHARIDE BIOSYNTHESIS PROTEIN PA4999-RELATED"/>
    <property type="match status" value="1"/>
</dbReference>
<protein>
    <submittedName>
        <fullName evidence="7">O-antigen ligase family protein</fullName>
    </submittedName>
</protein>
<keyword evidence="3 5" id="KW-1133">Transmembrane helix</keyword>
<dbReference type="OrthoDB" id="9783389at2"/>
<dbReference type="PANTHER" id="PTHR37422">
    <property type="entry name" value="TEICHURONIC ACID BIOSYNTHESIS PROTEIN TUAE"/>
    <property type="match status" value="1"/>
</dbReference>
<dbReference type="InterPro" id="IPR007016">
    <property type="entry name" value="O-antigen_ligase-rel_domated"/>
</dbReference>
<proteinExistence type="predicted"/>
<feature type="transmembrane region" description="Helical" evidence="5">
    <location>
        <begin position="223"/>
        <end position="242"/>
    </location>
</feature>
<organism evidence="7 8">
    <name type="scientific">Alteromonas portus</name>
    <dbReference type="NCBI Taxonomy" id="2565549"/>
    <lineage>
        <taxon>Bacteria</taxon>
        <taxon>Pseudomonadati</taxon>
        <taxon>Pseudomonadota</taxon>
        <taxon>Gammaproteobacteria</taxon>
        <taxon>Alteromonadales</taxon>
        <taxon>Alteromonadaceae</taxon>
        <taxon>Alteromonas/Salinimonas group</taxon>
        <taxon>Alteromonas</taxon>
    </lineage>
</organism>
<comment type="caution">
    <text evidence="7">The sequence shown here is derived from an EMBL/GenBank/DDBJ whole genome shotgun (WGS) entry which is preliminary data.</text>
</comment>
<name>A0A4U0ZGH7_9ALTE</name>
<dbReference type="InterPro" id="IPR051533">
    <property type="entry name" value="WaaL-like"/>
</dbReference>
<feature type="transmembrane region" description="Helical" evidence="5">
    <location>
        <begin position="159"/>
        <end position="176"/>
    </location>
</feature>
<evidence type="ECO:0000256" key="1">
    <source>
        <dbReference type="ARBA" id="ARBA00004141"/>
    </source>
</evidence>
<feature type="transmembrane region" description="Helical" evidence="5">
    <location>
        <begin position="371"/>
        <end position="392"/>
    </location>
</feature>
<feature type="transmembrane region" description="Helical" evidence="5">
    <location>
        <begin position="112"/>
        <end position="129"/>
    </location>
</feature>
<evidence type="ECO:0000259" key="6">
    <source>
        <dbReference type="Pfam" id="PF04932"/>
    </source>
</evidence>
<accession>A0A4U0ZGH7</accession>
<dbReference type="RefSeq" id="WP_136780974.1">
    <property type="nucleotide sequence ID" value="NZ_SWCO01000001.1"/>
</dbReference>
<evidence type="ECO:0000256" key="5">
    <source>
        <dbReference type="SAM" id="Phobius"/>
    </source>
</evidence>
<dbReference type="Proteomes" id="UP000305471">
    <property type="component" value="Unassembled WGS sequence"/>
</dbReference>
<feature type="transmembrane region" description="Helical" evidence="5">
    <location>
        <begin position="31"/>
        <end position="53"/>
    </location>
</feature>
<feature type="transmembrane region" description="Helical" evidence="5">
    <location>
        <begin position="197"/>
        <end position="217"/>
    </location>
</feature>
<feature type="transmembrane region" description="Helical" evidence="5">
    <location>
        <begin position="398"/>
        <end position="416"/>
    </location>
</feature>
<evidence type="ECO:0000313" key="7">
    <source>
        <dbReference type="EMBL" id="TKB05218.1"/>
    </source>
</evidence>
<feature type="domain" description="O-antigen ligase-related" evidence="6">
    <location>
        <begin position="207"/>
        <end position="350"/>
    </location>
</feature>
<feature type="transmembrane region" description="Helical" evidence="5">
    <location>
        <begin position="86"/>
        <end position="105"/>
    </location>
</feature>
<evidence type="ECO:0000256" key="3">
    <source>
        <dbReference type="ARBA" id="ARBA00022989"/>
    </source>
</evidence>
<gene>
    <name evidence="7" type="ORF">E5672_03815</name>
</gene>